<protein>
    <submittedName>
        <fullName evidence="3">Uncharacterized protein</fullName>
    </submittedName>
</protein>
<feature type="region of interest" description="Disordered" evidence="1">
    <location>
        <begin position="83"/>
        <end position="120"/>
    </location>
</feature>
<sequence>MAADRFMPAANERVMTARGWSAPRLRRAARYVETGLAPRVSTFMNDMAHRVEPPRRNRPSTVMVMAMTGAALAAGAAGVVMTRRSADREMAGRSDDGEATSADSMTVSGADVDGQVHSPH</sequence>
<comment type="caution">
    <text evidence="3">The sequence shown here is derived from an EMBL/GenBank/DDBJ whole genome shotgun (WGS) entry which is preliminary data.</text>
</comment>
<dbReference type="RefSeq" id="WP_378296350.1">
    <property type="nucleotide sequence ID" value="NZ_JBHTJA010000003.1"/>
</dbReference>
<organism evidence="3 4">
    <name type="scientific">Actinomadura sediminis</name>
    <dbReference type="NCBI Taxonomy" id="1038904"/>
    <lineage>
        <taxon>Bacteria</taxon>
        <taxon>Bacillati</taxon>
        <taxon>Actinomycetota</taxon>
        <taxon>Actinomycetes</taxon>
        <taxon>Streptosporangiales</taxon>
        <taxon>Thermomonosporaceae</taxon>
        <taxon>Actinomadura</taxon>
    </lineage>
</organism>
<keyword evidence="2" id="KW-0812">Transmembrane</keyword>
<dbReference type="PROSITE" id="PS00430">
    <property type="entry name" value="TONB_DEPENDENT_REC_1"/>
    <property type="match status" value="1"/>
</dbReference>
<feature type="compositionally biased region" description="Basic and acidic residues" evidence="1">
    <location>
        <begin position="84"/>
        <end position="96"/>
    </location>
</feature>
<evidence type="ECO:0000313" key="3">
    <source>
        <dbReference type="EMBL" id="MFD0899499.1"/>
    </source>
</evidence>
<name>A0ABW3EJ32_9ACTN</name>
<dbReference type="Proteomes" id="UP001596972">
    <property type="component" value="Unassembled WGS sequence"/>
</dbReference>
<evidence type="ECO:0000256" key="1">
    <source>
        <dbReference type="SAM" id="MobiDB-lite"/>
    </source>
</evidence>
<accession>A0ABW3EJ32</accession>
<gene>
    <name evidence="3" type="ORF">ACFQ11_03785</name>
</gene>
<evidence type="ECO:0000313" key="4">
    <source>
        <dbReference type="Proteomes" id="UP001596972"/>
    </source>
</evidence>
<feature type="transmembrane region" description="Helical" evidence="2">
    <location>
        <begin position="62"/>
        <end position="81"/>
    </location>
</feature>
<dbReference type="InterPro" id="IPR010916">
    <property type="entry name" value="TonB_box_CS"/>
</dbReference>
<keyword evidence="2" id="KW-1133">Transmembrane helix</keyword>
<dbReference type="EMBL" id="JBHTJA010000003">
    <property type="protein sequence ID" value="MFD0899499.1"/>
    <property type="molecule type" value="Genomic_DNA"/>
</dbReference>
<keyword evidence="4" id="KW-1185">Reference proteome</keyword>
<evidence type="ECO:0000256" key="2">
    <source>
        <dbReference type="SAM" id="Phobius"/>
    </source>
</evidence>
<keyword evidence="2" id="KW-0472">Membrane</keyword>
<reference evidence="4" key="1">
    <citation type="journal article" date="2019" name="Int. J. Syst. Evol. Microbiol.">
        <title>The Global Catalogue of Microorganisms (GCM) 10K type strain sequencing project: providing services to taxonomists for standard genome sequencing and annotation.</title>
        <authorList>
            <consortium name="The Broad Institute Genomics Platform"/>
            <consortium name="The Broad Institute Genome Sequencing Center for Infectious Disease"/>
            <person name="Wu L."/>
            <person name="Ma J."/>
        </authorList>
    </citation>
    <scope>NUCLEOTIDE SEQUENCE [LARGE SCALE GENOMIC DNA]</scope>
    <source>
        <strain evidence="4">JCM 31202</strain>
    </source>
</reference>
<proteinExistence type="predicted"/>